<sequence>MSPPSSSSTLPGILQAPVHEANTVATLVSRLTRPFRFLPTRGSHAPLLEQGRQVIGDDYGSWCLAFALPWGIKTLPLPFPPPFFFLSSPRSAHRSTVPTDPLGAYTSSQRPFDCTTHSHTTSTTTAAAAALGPSKQPPALTTPSSSQQLL</sequence>
<name>A0A316U4V0_9BASI</name>
<dbReference type="RefSeq" id="XP_025346661.1">
    <property type="nucleotide sequence ID" value="XM_025495264.1"/>
</dbReference>
<proteinExistence type="predicted"/>
<feature type="region of interest" description="Disordered" evidence="1">
    <location>
        <begin position="131"/>
        <end position="150"/>
    </location>
</feature>
<gene>
    <name evidence="2" type="ORF">BCV69DRAFT_41694</name>
</gene>
<feature type="region of interest" description="Disordered" evidence="1">
    <location>
        <begin position="90"/>
        <end position="119"/>
    </location>
</feature>
<evidence type="ECO:0000313" key="2">
    <source>
        <dbReference type="EMBL" id="PWN19501.1"/>
    </source>
</evidence>
<evidence type="ECO:0000256" key="1">
    <source>
        <dbReference type="SAM" id="MobiDB-lite"/>
    </source>
</evidence>
<keyword evidence="3" id="KW-1185">Reference proteome</keyword>
<dbReference type="EMBL" id="KZ819331">
    <property type="protein sequence ID" value="PWN19501.1"/>
    <property type="molecule type" value="Genomic_DNA"/>
</dbReference>
<evidence type="ECO:0000313" key="3">
    <source>
        <dbReference type="Proteomes" id="UP000245942"/>
    </source>
</evidence>
<dbReference type="AlphaFoldDB" id="A0A316U4V0"/>
<reference evidence="2 3" key="1">
    <citation type="journal article" date="2018" name="Mol. Biol. Evol.">
        <title>Broad Genomic Sampling Reveals a Smut Pathogenic Ancestry of the Fungal Clade Ustilaginomycotina.</title>
        <authorList>
            <person name="Kijpornyongpan T."/>
            <person name="Mondo S.J."/>
            <person name="Barry K."/>
            <person name="Sandor L."/>
            <person name="Lee J."/>
            <person name="Lipzen A."/>
            <person name="Pangilinan J."/>
            <person name="LaButti K."/>
            <person name="Hainaut M."/>
            <person name="Henrissat B."/>
            <person name="Grigoriev I.V."/>
            <person name="Spatafora J.W."/>
            <person name="Aime M.C."/>
        </authorList>
    </citation>
    <scope>NUCLEOTIDE SEQUENCE [LARGE SCALE GENOMIC DNA]</scope>
    <source>
        <strain evidence="2 3">MCA 4718</strain>
    </source>
</reference>
<organism evidence="2 3">
    <name type="scientific">Pseudomicrostroma glucosiphilum</name>
    <dbReference type="NCBI Taxonomy" id="1684307"/>
    <lineage>
        <taxon>Eukaryota</taxon>
        <taxon>Fungi</taxon>
        <taxon>Dikarya</taxon>
        <taxon>Basidiomycota</taxon>
        <taxon>Ustilaginomycotina</taxon>
        <taxon>Exobasidiomycetes</taxon>
        <taxon>Microstromatales</taxon>
        <taxon>Microstromatales incertae sedis</taxon>
        <taxon>Pseudomicrostroma</taxon>
    </lineage>
</organism>
<accession>A0A316U4V0</accession>
<feature type="compositionally biased region" description="Polar residues" evidence="1">
    <location>
        <begin position="139"/>
        <end position="150"/>
    </location>
</feature>
<protein>
    <submittedName>
        <fullName evidence="2">Uncharacterized protein</fullName>
    </submittedName>
</protein>
<dbReference type="Proteomes" id="UP000245942">
    <property type="component" value="Unassembled WGS sequence"/>
</dbReference>
<dbReference type="GeneID" id="37016998"/>